<organism evidence="1 2">
    <name type="scientific">Croceifilum oryzae</name>
    <dbReference type="NCBI Taxonomy" id="1553429"/>
    <lineage>
        <taxon>Bacteria</taxon>
        <taxon>Bacillati</taxon>
        <taxon>Bacillota</taxon>
        <taxon>Bacilli</taxon>
        <taxon>Bacillales</taxon>
        <taxon>Thermoactinomycetaceae</taxon>
        <taxon>Croceifilum</taxon>
    </lineage>
</organism>
<protein>
    <submittedName>
        <fullName evidence="1">Uncharacterized protein</fullName>
    </submittedName>
</protein>
<evidence type="ECO:0000313" key="1">
    <source>
        <dbReference type="EMBL" id="MDQ0417987.1"/>
    </source>
</evidence>
<gene>
    <name evidence="1" type="ORF">J2Z48_002171</name>
</gene>
<dbReference type="AlphaFoldDB" id="A0AAJ1WQX6"/>
<comment type="caution">
    <text evidence="1">The sequence shown here is derived from an EMBL/GenBank/DDBJ whole genome shotgun (WGS) entry which is preliminary data.</text>
</comment>
<accession>A0AAJ1WQX6</accession>
<evidence type="ECO:0000313" key="2">
    <source>
        <dbReference type="Proteomes" id="UP001238450"/>
    </source>
</evidence>
<proteinExistence type="predicted"/>
<dbReference type="EMBL" id="JAUSUV010000008">
    <property type="protein sequence ID" value="MDQ0417987.1"/>
    <property type="molecule type" value="Genomic_DNA"/>
</dbReference>
<reference evidence="1 2" key="1">
    <citation type="submission" date="2023-07" db="EMBL/GenBank/DDBJ databases">
        <title>Genomic Encyclopedia of Type Strains, Phase IV (KMG-IV): sequencing the most valuable type-strain genomes for metagenomic binning, comparative biology and taxonomic classification.</title>
        <authorList>
            <person name="Goeker M."/>
        </authorList>
    </citation>
    <scope>NUCLEOTIDE SEQUENCE [LARGE SCALE GENOMIC DNA]</scope>
    <source>
        <strain evidence="1 2">DSM 46876</strain>
    </source>
</reference>
<sequence length="117" mass="13701">MMKEYDTGLFQGCIHCEHGLGRWKTDEMRGYICSDCKAAHEIKDVSRKELLIIQTALYHHAIDMIYEYETNEEIRDIIGFTSDDVDSAVKLALRMDPHRTKERLYEMAESRIMVGRI</sequence>
<dbReference type="Proteomes" id="UP001238450">
    <property type="component" value="Unassembled WGS sequence"/>
</dbReference>
<dbReference type="RefSeq" id="WP_307253348.1">
    <property type="nucleotide sequence ID" value="NZ_JAUSUV010000008.1"/>
</dbReference>
<keyword evidence="2" id="KW-1185">Reference proteome</keyword>
<name>A0AAJ1WQX6_9BACL</name>